<feature type="transmembrane region" description="Helical" evidence="8">
    <location>
        <begin position="334"/>
        <end position="354"/>
    </location>
</feature>
<feature type="transmembrane region" description="Helical" evidence="8">
    <location>
        <begin position="187"/>
        <end position="212"/>
    </location>
</feature>
<proteinExistence type="predicted"/>
<evidence type="ECO:0000256" key="1">
    <source>
        <dbReference type="ARBA" id="ARBA00004651"/>
    </source>
</evidence>
<dbReference type="PANTHER" id="PTHR33908:SF3">
    <property type="entry name" value="UNDECAPRENYL PHOSPHATE-ALPHA-4-AMINO-4-DEOXY-L-ARABINOSE ARABINOSYL TRANSFERASE"/>
    <property type="match status" value="1"/>
</dbReference>
<feature type="transmembrane region" description="Helical" evidence="8">
    <location>
        <begin position="311"/>
        <end position="327"/>
    </location>
</feature>
<evidence type="ECO:0000256" key="7">
    <source>
        <dbReference type="ARBA" id="ARBA00023136"/>
    </source>
</evidence>
<dbReference type="InterPro" id="IPR050297">
    <property type="entry name" value="LipidA_mod_glycosyltrf_83"/>
</dbReference>
<organism evidence="9 10">
    <name type="scientific">Oscillochloris trichoides DG-6</name>
    <dbReference type="NCBI Taxonomy" id="765420"/>
    <lineage>
        <taxon>Bacteria</taxon>
        <taxon>Bacillati</taxon>
        <taxon>Chloroflexota</taxon>
        <taxon>Chloroflexia</taxon>
        <taxon>Chloroflexales</taxon>
        <taxon>Chloroflexineae</taxon>
        <taxon>Oscillochloridaceae</taxon>
        <taxon>Oscillochloris</taxon>
    </lineage>
</organism>
<evidence type="ECO:0000256" key="5">
    <source>
        <dbReference type="ARBA" id="ARBA00022692"/>
    </source>
</evidence>
<feature type="transmembrane region" description="Helical" evidence="8">
    <location>
        <begin position="83"/>
        <end position="100"/>
    </location>
</feature>
<comment type="caution">
    <text evidence="9">The sequence shown here is derived from an EMBL/GenBank/DDBJ whole genome shotgun (WGS) entry which is preliminary data.</text>
</comment>
<dbReference type="GO" id="GO:0016763">
    <property type="term" value="F:pentosyltransferase activity"/>
    <property type="evidence" value="ECO:0007669"/>
    <property type="project" value="TreeGrafter"/>
</dbReference>
<evidence type="ECO:0000313" key="10">
    <source>
        <dbReference type="Proteomes" id="UP000054010"/>
    </source>
</evidence>
<gene>
    <name evidence="9" type="ORF">OSCT_0435</name>
</gene>
<keyword evidence="7 8" id="KW-0472">Membrane</keyword>
<dbReference type="AlphaFoldDB" id="E1IAT4"/>
<comment type="subcellular location">
    <subcellularLocation>
        <location evidence="1">Cell membrane</location>
        <topology evidence="1">Multi-pass membrane protein</topology>
    </subcellularLocation>
</comment>
<evidence type="ECO:0000313" key="9">
    <source>
        <dbReference type="EMBL" id="EFO81690.1"/>
    </source>
</evidence>
<dbReference type="Proteomes" id="UP000054010">
    <property type="component" value="Unassembled WGS sequence"/>
</dbReference>
<dbReference type="EMBL" id="ADVR01000007">
    <property type="protein sequence ID" value="EFO81690.1"/>
    <property type="molecule type" value="Genomic_DNA"/>
</dbReference>
<accession>E1IAT4</accession>
<evidence type="ECO:0000256" key="8">
    <source>
        <dbReference type="SAM" id="Phobius"/>
    </source>
</evidence>
<sequence length="688" mass="77110">MRYRYKQTTKTFWGGLSYPDLLVMIGLLVLYAITRFLGLERYPIYFFCDEAIQANLARDLLNHGLRNSEGVLLPPYFYNAEKWSLSLSVYIQLISSALFGQPSIFSTRATSVVVSSLALLAVAISLRVVFQSRFWWVGPLSLTMAPAWFIHSRTAFETVMMVAFYACFLCCYLLYRTRSPGWIFPSLIFGAATFYAYANGQGVMLVSGLLLLLVDLRYHLRQGWRLLSGASGTLILLTLPLVRFRQLEPEAMENHLRVVNSYWLDNLPLQQKLVTFAQTYWLGLSPGYWFWPNPVDFERHRIPDMGHLPLVLLPFFLVGLGLCVVKLRTPTHRVILIAMLAAPFSSALATISIARVLAMVVPAALLISLGMEACYRWVARWVRYSVVAWTTSLLMSLFALLLLRGALLAGPTWFTNYGLHGMQYGAAQVFGEVIPEIVARQPTSQILVSSTWTNNPNALVGFFLNAQQAAQVRLADVNAFLHYQQELDPQQQIFIMPFYEYDAAVASGKFVLEPPERIIRYPDGSPGFYVVRMRYVENVEAIFAAERIARAQLVETPMDLAGPVVVAHSQLDIGTPQAIFDGDPHTLMRGFEANPLVIELRFAQPRSFSGINLTITSMDLDLRVVALPATGGQPIATSQSYRNLESDPTVHLSLPGGSQEVQSLRIEITQIGVGEIAHVHVREVQLLP</sequence>
<name>E1IAT4_9CHLR</name>
<keyword evidence="5 8" id="KW-0812">Transmembrane</keyword>
<reference evidence="9 10" key="1">
    <citation type="journal article" date="2011" name="J. Bacteriol.">
        <title>Draft genome sequence of the anoxygenic filamentous phototrophic bacterium Oscillochloris trichoides subsp. DG-6.</title>
        <authorList>
            <person name="Kuznetsov B.B."/>
            <person name="Ivanovsky R.N."/>
            <person name="Keppen O.I."/>
            <person name="Sukhacheva M.V."/>
            <person name="Bumazhkin B.K."/>
            <person name="Patutina E.O."/>
            <person name="Beletsky A.V."/>
            <person name="Mardanov A.V."/>
            <person name="Baslerov R.V."/>
            <person name="Panteleeva A.N."/>
            <person name="Kolganova T.V."/>
            <person name="Ravin N.V."/>
            <person name="Skryabin K.G."/>
        </authorList>
    </citation>
    <scope>NUCLEOTIDE SEQUENCE [LARGE SCALE GENOMIC DNA]</scope>
    <source>
        <strain evidence="9 10">DG-6</strain>
    </source>
</reference>
<keyword evidence="4" id="KW-0808">Transferase</keyword>
<evidence type="ECO:0008006" key="11">
    <source>
        <dbReference type="Google" id="ProtNLM"/>
    </source>
</evidence>
<dbReference type="OrthoDB" id="137357at2"/>
<dbReference type="GO" id="GO:0009103">
    <property type="term" value="P:lipopolysaccharide biosynthetic process"/>
    <property type="evidence" value="ECO:0007669"/>
    <property type="project" value="UniProtKB-ARBA"/>
</dbReference>
<evidence type="ECO:0000256" key="4">
    <source>
        <dbReference type="ARBA" id="ARBA00022679"/>
    </source>
</evidence>
<feature type="transmembrane region" description="Helical" evidence="8">
    <location>
        <begin position="12"/>
        <end position="33"/>
    </location>
</feature>
<feature type="transmembrane region" description="Helical" evidence="8">
    <location>
        <begin position="112"/>
        <end position="130"/>
    </location>
</feature>
<keyword evidence="10" id="KW-1185">Reference proteome</keyword>
<dbReference type="GO" id="GO:0010041">
    <property type="term" value="P:response to iron(III) ion"/>
    <property type="evidence" value="ECO:0007669"/>
    <property type="project" value="TreeGrafter"/>
</dbReference>
<keyword evidence="3" id="KW-0328">Glycosyltransferase</keyword>
<feature type="transmembrane region" description="Helical" evidence="8">
    <location>
        <begin position="360"/>
        <end position="379"/>
    </location>
</feature>
<feature type="transmembrane region" description="Helical" evidence="8">
    <location>
        <begin position="386"/>
        <end position="407"/>
    </location>
</feature>
<keyword evidence="2" id="KW-1003">Cell membrane</keyword>
<evidence type="ECO:0000256" key="2">
    <source>
        <dbReference type="ARBA" id="ARBA00022475"/>
    </source>
</evidence>
<dbReference type="STRING" id="765420.OSCT_0435"/>
<evidence type="ECO:0000256" key="3">
    <source>
        <dbReference type="ARBA" id="ARBA00022676"/>
    </source>
</evidence>
<evidence type="ECO:0000256" key="6">
    <source>
        <dbReference type="ARBA" id="ARBA00022989"/>
    </source>
</evidence>
<feature type="transmembrane region" description="Helical" evidence="8">
    <location>
        <begin position="224"/>
        <end position="242"/>
    </location>
</feature>
<keyword evidence="6 8" id="KW-1133">Transmembrane helix</keyword>
<dbReference type="GO" id="GO:0005886">
    <property type="term" value="C:plasma membrane"/>
    <property type="evidence" value="ECO:0007669"/>
    <property type="project" value="UniProtKB-SubCell"/>
</dbReference>
<protein>
    <recommendedName>
        <fullName evidence="11">Glycosyltransferase RgtA/B/C/D-like domain-containing protein</fullName>
    </recommendedName>
</protein>
<feature type="transmembrane region" description="Helical" evidence="8">
    <location>
        <begin position="273"/>
        <end position="291"/>
    </location>
</feature>
<dbReference type="PANTHER" id="PTHR33908">
    <property type="entry name" value="MANNOSYLTRANSFERASE YKCB-RELATED"/>
    <property type="match status" value="1"/>
</dbReference>
<feature type="transmembrane region" description="Helical" evidence="8">
    <location>
        <begin position="150"/>
        <end position="175"/>
    </location>
</feature>
<dbReference type="HOGENOM" id="CLU_401534_0_0_0"/>